<evidence type="ECO:0000256" key="6">
    <source>
        <dbReference type="RuleBase" id="RU361277"/>
    </source>
</evidence>
<keyword evidence="3 6" id="KW-0862">Zinc</keyword>
<dbReference type="SUPFAM" id="SSF51735">
    <property type="entry name" value="NAD(P)-binding Rossmann-fold domains"/>
    <property type="match status" value="1"/>
</dbReference>
<protein>
    <submittedName>
        <fullName evidence="8">Zn-dependent alcohol dehydrogenase</fullName>
    </submittedName>
</protein>
<evidence type="ECO:0000259" key="7">
    <source>
        <dbReference type="SMART" id="SM00829"/>
    </source>
</evidence>
<dbReference type="InterPro" id="IPR013149">
    <property type="entry name" value="ADH-like_C"/>
</dbReference>
<keyword evidence="2 6" id="KW-0479">Metal-binding</keyword>
<gene>
    <name evidence="8" type="ORF">ACFFPJ_00975</name>
</gene>
<evidence type="ECO:0000256" key="4">
    <source>
        <dbReference type="ARBA" id="ARBA00023002"/>
    </source>
</evidence>
<dbReference type="Pfam" id="PF00107">
    <property type="entry name" value="ADH_zinc_N"/>
    <property type="match status" value="1"/>
</dbReference>
<keyword evidence="4" id="KW-0560">Oxidoreductase</keyword>
<proteinExistence type="inferred from homology"/>
<dbReference type="PANTHER" id="PTHR43880:SF12">
    <property type="entry name" value="ALCOHOL DEHYDROGENASE CLASS-3"/>
    <property type="match status" value="1"/>
</dbReference>
<organism evidence="8 9">
    <name type="scientific">Microbacterium terregens</name>
    <dbReference type="NCBI Taxonomy" id="69363"/>
    <lineage>
        <taxon>Bacteria</taxon>
        <taxon>Bacillati</taxon>
        <taxon>Actinomycetota</taxon>
        <taxon>Actinomycetes</taxon>
        <taxon>Micrococcales</taxon>
        <taxon>Microbacteriaceae</taxon>
        <taxon>Microbacterium</taxon>
    </lineage>
</organism>
<keyword evidence="5" id="KW-0520">NAD</keyword>
<evidence type="ECO:0000313" key="9">
    <source>
        <dbReference type="Proteomes" id="UP001589611"/>
    </source>
</evidence>
<comment type="cofactor">
    <cofactor evidence="6">
        <name>Zn(2+)</name>
        <dbReference type="ChEBI" id="CHEBI:29105"/>
    </cofactor>
</comment>
<evidence type="ECO:0000256" key="2">
    <source>
        <dbReference type="ARBA" id="ARBA00022723"/>
    </source>
</evidence>
<feature type="domain" description="Enoyl reductase (ER)" evidence="7">
    <location>
        <begin position="10"/>
        <end position="359"/>
    </location>
</feature>
<dbReference type="SMART" id="SM00829">
    <property type="entry name" value="PKS_ER"/>
    <property type="match status" value="1"/>
</dbReference>
<dbReference type="Gene3D" id="3.40.50.720">
    <property type="entry name" value="NAD(P)-binding Rossmann-like Domain"/>
    <property type="match status" value="1"/>
</dbReference>
<dbReference type="RefSeq" id="WP_344710758.1">
    <property type="nucleotide sequence ID" value="NZ_BAAAWH010000001.1"/>
</dbReference>
<keyword evidence="9" id="KW-1185">Reference proteome</keyword>
<evidence type="ECO:0000256" key="1">
    <source>
        <dbReference type="ARBA" id="ARBA00008072"/>
    </source>
</evidence>
<dbReference type="InterPro" id="IPR011032">
    <property type="entry name" value="GroES-like_sf"/>
</dbReference>
<dbReference type="InterPro" id="IPR020843">
    <property type="entry name" value="ER"/>
</dbReference>
<dbReference type="PROSITE" id="PS00059">
    <property type="entry name" value="ADH_ZINC"/>
    <property type="match status" value="1"/>
</dbReference>
<reference evidence="8 9" key="1">
    <citation type="submission" date="2024-09" db="EMBL/GenBank/DDBJ databases">
        <authorList>
            <person name="Sun Q."/>
            <person name="Mori K."/>
        </authorList>
    </citation>
    <scope>NUCLEOTIDE SEQUENCE [LARGE SCALE GENOMIC DNA]</scope>
    <source>
        <strain evidence="8 9">JCM 1342</strain>
    </source>
</reference>
<comment type="similarity">
    <text evidence="1 6">Belongs to the zinc-containing alcohol dehydrogenase family.</text>
</comment>
<evidence type="ECO:0000256" key="3">
    <source>
        <dbReference type="ARBA" id="ARBA00022833"/>
    </source>
</evidence>
<dbReference type="Gene3D" id="3.90.180.10">
    <property type="entry name" value="Medium-chain alcohol dehydrogenases, catalytic domain"/>
    <property type="match status" value="1"/>
</dbReference>
<evidence type="ECO:0000256" key="5">
    <source>
        <dbReference type="ARBA" id="ARBA00023027"/>
    </source>
</evidence>
<comment type="caution">
    <text evidence="8">The sequence shown here is derived from an EMBL/GenBank/DDBJ whole genome shotgun (WGS) entry which is preliminary data.</text>
</comment>
<dbReference type="PANTHER" id="PTHR43880">
    <property type="entry name" value="ALCOHOL DEHYDROGENASE"/>
    <property type="match status" value="1"/>
</dbReference>
<name>A0ABV5SZ47_9MICO</name>
<sequence length="362" mass="37277">MRAAVVNAFGGGFDIEDIDIAEPTGREVLVDVKASGLCHSDLHFAVNDFGMAPPMVLGHEVSGIVAAVGPDVTEFAVGDHVVGSLVQFCGACLECLSGRTVSCLRPEATLRADDAPPRLSRRGEPILAAMGTAGFAEQALIHENQLVRIDESVPFPEASVLGCGTITGAGAVLNAAGVRAGDTVAVIGLGGVGLNVVSGARLVGAARIIGIDLNDEKLELARAFGATDGVNAGAGDVVARVRELTGGGVDHAFEVIGRKETAEQAIAMLRVGGTASLIGIHGAGGKIEFDANGLLREQKKVNGVYMGSSNIKRDIPLYASLFLQGRLNLSDLIASEIAIDEINDAYDALGSGKIARTVITRF</sequence>
<dbReference type="InterPro" id="IPR013154">
    <property type="entry name" value="ADH-like_N"/>
</dbReference>
<dbReference type="SUPFAM" id="SSF50129">
    <property type="entry name" value="GroES-like"/>
    <property type="match status" value="2"/>
</dbReference>
<dbReference type="InterPro" id="IPR036291">
    <property type="entry name" value="NAD(P)-bd_dom_sf"/>
</dbReference>
<evidence type="ECO:0000313" key="8">
    <source>
        <dbReference type="EMBL" id="MFB9644364.1"/>
    </source>
</evidence>
<accession>A0ABV5SZ47</accession>
<dbReference type="InterPro" id="IPR002328">
    <property type="entry name" value="ADH_Zn_CS"/>
</dbReference>
<dbReference type="CDD" id="cd08279">
    <property type="entry name" value="Zn_ADH_class_III"/>
    <property type="match status" value="1"/>
</dbReference>
<dbReference type="EMBL" id="JBHMBE010000001">
    <property type="protein sequence ID" value="MFB9644364.1"/>
    <property type="molecule type" value="Genomic_DNA"/>
</dbReference>
<dbReference type="Pfam" id="PF08240">
    <property type="entry name" value="ADH_N"/>
    <property type="match status" value="1"/>
</dbReference>
<dbReference type="Proteomes" id="UP001589611">
    <property type="component" value="Unassembled WGS sequence"/>
</dbReference>